<feature type="transmembrane region" description="Helical" evidence="11">
    <location>
        <begin position="737"/>
        <end position="756"/>
    </location>
</feature>
<evidence type="ECO:0000256" key="6">
    <source>
        <dbReference type="ARBA" id="ARBA00022741"/>
    </source>
</evidence>
<dbReference type="SFLD" id="SFLDG00002">
    <property type="entry name" value="C1.7:_P-type_atpase_like"/>
    <property type="match status" value="1"/>
</dbReference>
<dbReference type="InterPro" id="IPR018303">
    <property type="entry name" value="ATPase_P-typ_P_site"/>
</dbReference>
<dbReference type="InterPro" id="IPR008250">
    <property type="entry name" value="ATPase_P-typ_transduc_dom_A_sf"/>
</dbReference>
<organism evidence="13 14">
    <name type="scientific">SAR324 cluster bacterium</name>
    <dbReference type="NCBI Taxonomy" id="2024889"/>
    <lineage>
        <taxon>Bacteria</taxon>
        <taxon>Deltaproteobacteria</taxon>
        <taxon>SAR324 cluster</taxon>
    </lineage>
</organism>
<evidence type="ECO:0000256" key="10">
    <source>
        <dbReference type="ARBA" id="ARBA00023136"/>
    </source>
</evidence>
<dbReference type="GO" id="GO:0015662">
    <property type="term" value="F:P-type ion transporter activity"/>
    <property type="evidence" value="ECO:0007669"/>
    <property type="project" value="UniProtKB-ARBA"/>
</dbReference>
<protein>
    <submittedName>
        <fullName evidence="13">HAD-IC family P-type ATPase</fullName>
    </submittedName>
</protein>
<dbReference type="Gene3D" id="3.40.50.1000">
    <property type="entry name" value="HAD superfamily/HAD-like"/>
    <property type="match status" value="1"/>
</dbReference>
<feature type="transmembrane region" description="Helical" evidence="11">
    <location>
        <begin position="256"/>
        <end position="276"/>
    </location>
</feature>
<dbReference type="SFLD" id="SFLDS00003">
    <property type="entry name" value="Haloacid_Dehalogenase"/>
    <property type="match status" value="1"/>
</dbReference>
<gene>
    <name evidence="13" type="ORF">GYA55_01995</name>
</gene>
<dbReference type="Pfam" id="PF13246">
    <property type="entry name" value="Cation_ATPase"/>
    <property type="match status" value="1"/>
</dbReference>
<dbReference type="GO" id="GO:0019829">
    <property type="term" value="F:ATPase-coupled monoatomic cation transmembrane transporter activity"/>
    <property type="evidence" value="ECO:0007669"/>
    <property type="project" value="UniProtKB-ARBA"/>
</dbReference>
<evidence type="ECO:0000256" key="7">
    <source>
        <dbReference type="ARBA" id="ARBA00022840"/>
    </source>
</evidence>
<feature type="transmembrane region" description="Helical" evidence="11">
    <location>
        <begin position="853"/>
        <end position="875"/>
    </location>
</feature>
<dbReference type="GO" id="GO:0005524">
    <property type="term" value="F:ATP binding"/>
    <property type="evidence" value="ECO:0007669"/>
    <property type="project" value="UniProtKB-KW"/>
</dbReference>
<dbReference type="InterPro" id="IPR006068">
    <property type="entry name" value="ATPase_P-typ_cation-transptr_C"/>
</dbReference>
<comment type="subcellular location">
    <subcellularLocation>
        <location evidence="1">Cell membrane</location>
        <topology evidence="1">Multi-pass membrane protein</topology>
    </subcellularLocation>
</comment>
<dbReference type="SUPFAM" id="SSF56784">
    <property type="entry name" value="HAD-like"/>
    <property type="match status" value="1"/>
</dbReference>
<evidence type="ECO:0000313" key="14">
    <source>
        <dbReference type="Proteomes" id="UP000524246"/>
    </source>
</evidence>
<dbReference type="InterPro" id="IPR044492">
    <property type="entry name" value="P_typ_ATPase_HD_dom"/>
</dbReference>
<dbReference type="GO" id="GO:0016887">
    <property type="term" value="F:ATP hydrolysis activity"/>
    <property type="evidence" value="ECO:0007669"/>
    <property type="project" value="InterPro"/>
</dbReference>
<proteinExistence type="inferred from homology"/>
<dbReference type="EMBL" id="JAAZON010000080">
    <property type="protein sequence ID" value="NMC61920.1"/>
    <property type="molecule type" value="Genomic_DNA"/>
</dbReference>
<dbReference type="InterPro" id="IPR036412">
    <property type="entry name" value="HAD-like_sf"/>
</dbReference>
<dbReference type="SFLD" id="SFLDF00027">
    <property type="entry name" value="p-type_atpase"/>
    <property type="match status" value="1"/>
</dbReference>
<keyword evidence="9 11" id="KW-1133">Transmembrane helix</keyword>
<evidence type="ECO:0000256" key="5">
    <source>
        <dbReference type="ARBA" id="ARBA00022723"/>
    </source>
</evidence>
<dbReference type="FunFam" id="2.70.150.10:FF:000016">
    <property type="entry name" value="Calcium-transporting P-type ATPase putative"/>
    <property type="match status" value="1"/>
</dbReference>
<dbReference type="PRINTS" id="PR00119">
    <property type="entry name" value="CATATPASE"/>
</dbReference>
<evidence type="ECO:0000259" key="12">
    <source>
        <dbReference type="SMART" id="SM00831"/>
    </source>
</evidence>
<dbReference type="InterPro" id="IPR023299">
    <property type="entry name" value="ATPase_P-typ_cyto_dom_N"/>
</dbReference>
<evidence type="ECO:0000256" key="8">
    <source>
        <dbReference type="ARBA" id="ARBA00022967"/>
    </source>
</evidence>
<dbReference type="Gene3D" id="1.20.1110.10">
    <property type="entry name" value="Calcium-transporting ATPase, transmembrane domain"/>
    <property type="match status" value="1"/>
</dbReference>
<dbReference type="InterPro" id="IPR001757">
    <property type="entry name" value="P_typ_ATPase"/>
</dbReference>
<dbReference type="Pfam" id="PF00122">
    <property type="entry name" value="E1-E2_ATPase"/>
    <property type="match status" value="1"/>
</dbReference>
<evidence type="ECO:0000256" key="1">
    <source>
        <dbReference type="ARBA" id="ARBA00004651"/>
    </source>
</evidence>
<dbReference type="GO" id="GO:0098662">
    <property type="term" value="P:inorganic cation transmembrane transport"/>
    <property type="evidence" value="ECO:0007669"/>
    <property type="project" value="UniProtKB-ARBA"/>
</dbReference>
<dbReference type="Gene3D" id="3.40.1110.10">
    <property type="entry name" value="Calcium-transporting ATPase, cytoplasmic domain N"/>
    <property type="match status" value="1"/>
</dbReference>
<keyword evidence="4 11" id="KW-0812">Transmembrane</keyword>
<evidence type="ECO:0000313" key="13">
    <source>
        <dbReference type="EMBL" id="NMC61920.1"/>
    </source>
</evidence>
<dbReference type="PRINTS" id="PR00120">
    <property type="entry name" value="HATPASE"/>
</dbReference>
<feature type="transmembrane region" description="Helical" evidence="11">
    <location>
        <begin position="696"/>
        <end position="717"/>
    </location>
</feature>
<evidence type="ECO:0000256" key="9">
    <source>
        <dbReference type="ARBA" id="ARBA00022989"/>
    </source>
</evidence>
<dbReference type="Gene3D" id="2.70.150.10">
    <property type="entry name" value="Calcium-transporting ATPase, cytoplasmic transduction domain A"/>
    <property type="match status" value="1"/>
</dbReference>
<keyword evidence="6" id="KW-0547">Nucleotide-binding</keyword>
<feature type="transmembrane region" description="Helical" evidence="11">
    <location>
        <begin position="777"/>
        <end position="801"/>
    </location>
</feature>
<dbReference type="GO" id="GO:0046872">
    <property type="term" value="F:metal ion binding"/>
    <property type="evidence" value="ECO:0007669"/>
    <property type="project" value="UniProtKB-KW"/>
</dbReference>
<name>A0A7X9IKF5_9DELT</name>
<keyword evidence="3" id="KW-1003">Cell membrane</keyword>
<dbReference type="AlphaFoldDB" id="A0A7X9IKF5"/>
<dbReference type="PROSITE" id="PS00154">
    <property type="entry name" value="ATPASE_E1_E2"/>
    <property type="match status" value="1"/>
</dbReference>
<evidence type="ECO:0000256" key="4">
    <source>
        <dbReference type="ARBA" id="ARBA00022692"/>
    </source>
</evidence>
<dbReference type="InterPro" id="IPR059000">
    <property type="entry name" value="ATPase_P-type_domA"/>
</dbReference>
<dbReference type="SUPFAM" id="SSF81660">
    <property type="entry name" value="Metal cation-transporting ATPase, ATP-binding domain N"/>
    <property type="match status" value="1"/>
</dbReference>
<dbReference type="Pfam" id="PF00690">
    <property type="entry name" value="Cation_ATPase_N"/>
    <property type="match status" value="1"/>
</dbReference>
<feature type="transmembrane region" description="Helical" evidence="11">
    <location>
        <begin position="895"/>
        <end position="915"/>
    </location>
</feature>
<dbReference type="PANTHER" id="PTHR42861">
    <property type="entry name" value="CALCIUM-TRANSPORTING ATPASE"/>
    <property type="match status" value="1"/>
</dbReference>
<dbReference type="GO" id="GO:0140352">
    <property type="term" value="P:export from cell"/>
    <property type="evidence" value="ECO:0007669"/>
    <property type="project" value="UniProtKB-ARBA"/>
</dbReference>
<dbReference type="SMART" id="SM00831">
    <property type="entry name" value="Cation_ATPase_N"/>
    <property type="match status" value="1"/>
</dbReference>
<keyword evidence="7" id="KW-0067">ATP-binding</keyword>
<dbReference type="SUPFAM" id="SSF81653">
    <property type="entry name" value="Calcium ATPase, transduction domain A"/>
    <property type="match status" value="1"/>
</dbReference>
<dbReference type="NCBIfam" id="TIGR01494">
    <property type="entry name" value="ATPase_P-type"/>
    <property type="match status" value="3"/>
</dbReference>
<accession>A0A7X9IKF5</accession>
<dbReference type="FunFam" id="3.40.50.1000:FF:000028">
    <property type="entry name" value="Calcium-transporting P-type ATPase, putative"/>
    <property type="match status" value="1"/>
</dbReference>
<reference evidence="13 14" key="1">
    <citation type="journal article" date="2020" name="Biotechnol. Biofuels">
        <title>New insights from the biogas microbiome by comprehensive genome-resolved metagenomics of nearly 1600 species originating from multiple anaerobic digesters.</title>
        <authorList>
            <person name="Campanaro S."/>
            <person name="Treu L."/>
            <person name="Rodriguez-R L.M."/>
            <person name="Kovalovszki A."/>
            <person name="Ziels R.M."/>
            <person name="Maus I."/>
            <person name="Zhu X."/>
            <person name="Kougias P.G."/>
            <person name="Basile A."/>
            <person name="Luo G."/>
            <person name="Schluter A."/>
            <person name="Konstantinidis K.T."/>
            <person name="Angelidaki I."/>
        </authorList>
    </citation>
    <scope>NUCLEOTIDE SEQUENCE [LARGE SCALE GENOMIC DNA]</scope>
    <source>
        <strain evidence="13">AS27yjCOA_65</strain>
    </source>
</reference>
<dbReference type="InterPro" id="IPR004014">
    <property type="entry name" value="ATPase_P-typ_cation-transptr_N"/>
</dbReference>
<dbReference type="GO" id="GO:0046873">
    <property type="term" value="F:metal ion transmembrane transporter activity"/>
    <property type="evidence" value="ECO:0007669"/>
    <property type="project" value="UniProtKB-ARBA"/>
</dbReference>
<feature type="transmembrane region" description="Helical" evidence="11">
    <location>
        <begin position="821"/>
        <end position="841"/>
    </location>
</feature>
<keyword evidence="5" id="KW-0479">Metal-binding</keyword>
<evidence type="ECO:0000256" key="3">
    <source>
        <dbReference type="ARBA" id="ARBA00022475"/>
    </source>
</evidence>
<comment type="similarity">
    <text evidence="2">Belongs to the cation transport ATPase (P-type) (TC 3.A.3) family. Type IIA subfamily.</text>
</comment>
<comment type="caution">
    <text evidence="13">The sequence shown here is derived from an EMBL/GenBank/DDBJ whole genome shotgun (WGS) entry which is preliminary data.</text>
</comment>
<evidence type="ECO:0000256" key="2">
    <source>
        <dbReference type="ARBA" id="ARBA00005675"/>
    </source>
</evidence>
<keyword evidence="10 11" id="KW-0472">Membrane</keyword>
<feature type="domain" description="Cation-transporting P-type ATPase N-terminal" evidence="12">
    <location>
        <begin position="15"/>
        <end position="88"/>
    </location>
</feature>
<dbReference type="InterPro" id="IPR023298">
    <property type="entry name" value="ATPase_P-typ_TM_dom_sf"/>
</dbReference>
<dbReference type="GO" id="GO:0005886">
    <property type="term" value="C:plasma membrane"/>
    <property type="evidence" value="ECO:0007669"/>
    <property type="project" value="UniProtKB-SubCell"/>
</dbReference>
<feature type="transmembrane region" description="Helical" evidence="11">
    <location>
        <begin position="282"/>
        <end position="307"/>
    </location>
</feature>
<dbReference type="Pfam" id="PF00689">
    <property type="entry name" value="Cation_ATPase_C"/>
    <property type="match status" value="1"/>
</dbReference>
<sequence>MTNTSNSSINSSKPLWHSMGRSFALRTLETSQMGLSSQEAEARLQSFGPNVIEQKMIDGPLTILWRQVNNPLIWVLIASSAVAVTLGKVTDGAVVAAVVVLNSIIGFFQEFKAGKAIEALVALVPENASVLRDKRKIVIPASQVVPGDIVFLSSGDKVPADLRFIQVRNLQIEEAALTGESLPVQKQVEKVDEKAGLGDRLNMAYSSTMVTYGTGTGVVVATANDTEIGRISKMMHETTSFQTPLTKSLTQIAQNLTIWIVGVTIVLFLISLWRGFPFTDALLVGVTLAVAAIPEGLPAVVTIALAIGVRRMARRQAVIRKLPAVETLGSTSVICTDKTGTLTKSEMTVQVIWVPSGSYELSGVGYEPKGKLLQNGHTLGEIPEDVNALLTSAMICNDSGLSYEESTWVVHGDPTEAALIVAGEKLGLSSDDCRDANRRIDTIPFESEHKFMATLNQDKDENKTAYIKGAPEILLKRCQKLGNDTPINVKEIMQHVDNLASRGMRVLAVAKKKMAHSREELLHHDVESGFVLLGLIGMIDPPRSEAVEAVENCHRAGITVKMITGDHKGTAHAIAKEIGLLDGSGVLTGNDIDNMSDEEFSEAISHCNVFARVAPEHKLRLVCALQNKKHVVAMTGDGVNDAPALKQANIGVAMGITGTAVSKEAADMVLADDNFSTIAAAVEEGRRVYDNLIKSLVFLLPTNLGLAFILMFGVIFLPNQEVNGQMRPLLPMLPTQILWINLVAAVALALPLGFEAKEPNIMLRPPRSSDEPLMNRFVVLRTVLVALLMAACSIGIFYVSFTSSAISGSTLLDSSSYEKALRIAQTEAVTCVIMFQIFYLFGCRSLRYSVFKIGFFSNPSIFLGIGIVLALHLAYVYLGFMQKIFNSVSLDLSEFGISIITAIGIVPLIALEKWLRERYSKKS</sequence>
<keyword evidence="8" id="KW-1278">Translocase</keyword>
<evidence type="ECO:0000256" key="11">
    <source>
        <dbReference type="SAM" id="Phobius"/>
    </source>
</evidence>
<dbReference type="InterPro" id="IPR023214">
    <property type="entry name" value="HAD_sf"/>
</dbReference>
<dbReference type="SUPFAM" id="SSF81665">
    <property type="entry name" value="Calcium ATPase, transmembrane domain M"/>
    <property type="match status" value="1"/>
</dbReference>
<dbReference type="Proteomes" id="UP000524246">
    <property type="component" value="Unassembled WGS sequence"/>
</dbReference>